<dbReference type="KEGG" id="nsg:H3L94_03125"/>
<gene>
    <name evidence="2" type="ORF">H3L94_03125</name>
</gene>
<dbReference type="InterPro" id="IPR035992">
    <property type="entry name" value="Ricin_B-like_lectins"/>
</dbReference>
<evidence type="ECO:0000256" key="1">
    <source>
        <dbReference type="SAM" id="SignalP"/>
    </source>
</evidence>
<feature type="signal peptide" evidence="1">
    <location>
        <begin position="1"/>
        <end position="24"/>
    </location>
</feature>
<sequence length="200" mass="21720">MKVLSCSVLLSCVLPLALPLVACAQQSASAPAAQFAPPPLNKAGQLRLADNLDREDGYCLDILGSGEYIRFDMPMTVHNCKPGLYADEAVEWQADGKIRFPAYNACATAAGVNQSVLAGAAVMPRACDERSPFLESQYLQHFRYRDDGRIELAGSGLCLTAGADSAATFDATHRWRTLSMQACETAPLAQSQWYFHEVKE</sequence>
<dbReference type="SUPFAM" id="SSF50370">
    <property type="entry name" value="Ricin B-like lectins"/>
    <property type="match status" value="1"/>
</dbReference>
<name>A0A7D7N460_9NEIS</name>
<accession>A0A7D7N460</accession>
<dbReference type="PROSITE" id="PS50231">
    <property type="entry name" value="RICIN_B_LECTIN"/>
    <property type="match status" value="1"/>
</dbReference>
<dbReference type="EMBL" id="CP059567">
    <property type="protein sequence ID" value="QMT41045.1"/>
    <property type="molecule type" value="Genomic_DNA"/>
</dbReference>
<dbReference type="Proteomes" id="UP000514752">
    <property type="component" value="Chromosome"/>
</dbReference>
<protein>
    <submittedName>
        <fullName evidence="2">Uncharacterized protein</fullName>
    </submittedName>
</protein>
<evidence type="ECO:0000313" key="2">
    <source>
        <dbReference type="EMBL" id="QMT41045.1"/>
    </source>
</evidence>
<keyword evidence="1" id="KW-0732">Signal</keyword>
<dbReference type="AlphaFoldDB" id="A0A7D7N460"/>
<proteinExistence type="predicted"/>
<reference evidence="2 3" key="1">
    <citation type="submission" date="2020-07" db="EMBL/GenBank/DDBJ databases">
        <title>Genomic diversity of species in the Neisseriaceae family.</title>
        <authorList>
            <person name="Vincent A.T."/>
            <person name="Bernet E."/>
            <person name="Veyrier F.J."/>
        </authorList>
    </citation>
    <scope>NUCLEOTIDE SEQUENCE [LARGE SCALE GENOMIC DNA]</scope>
    <source>
        <strain evidence="2 3">DSM 22244</strain>
    </source>
</reference>
<evidence type="ECO:0000313" key="3">
    <source>
        <dbReference type="Proteomes" id="UP000514752"/>
    </source>
</evidence>
<organism evidence="2 3">
    <name type="scientific">Neisseria shayeganii</name>
    <dbReference type="NCBI Taxonomy" id="607712"/>
    <lineage>
        <taxon>Bacteria</taxon>
        <taxon>Pseudomonadati</taxon>
        <taxon>Pseudomonadota</taxon>
        <taxon>Betaproteobacteria</taxon>
        <taxon>Neisseriales</taxon>
        <taxon>Neisseriaceae</taxon>
        <taxon>Neisseria</taxon>
    </lineage>
</organism>
<feature type="chain" id="PRO_5027574551" evidence="1">
    <location>
        <begin position="25"/>
        <end position="200"/>
    </location>
</feature>
<dbReference type="Gene3D" id="2.80.10.50">
    <property type="match status" value="1"/>
</dbReference>
<dbReference type="RefSeq" id="WP_182122618.1">
    <property type="nucleotide sequence ID" value="NZ_CP059567.1"/>
</dbReference>